<dbReference type="GO" id="GO:0046316">
    <property type="term" value="F:gluconokinase activity"/>
    <property type="evidence" value="ECO:0007669"/>
    <property type="project" value="UniProtKB-EC"/>
</dbReference>
<reference evidence="11 12" key="2">
    <citation type="submission" date="2014-03" db="EMBL/GenBank/DDBJ databases">
        <authorList>
            <person name="Baltrus D."/>
            <person name="Dougherty K."/>
        </authorList>
    </citation>
    <scope>NUCLEOTIDE SEQUENCE</scope>
    <source>
        <strain evidence="11 12">28a24</strain>
    </source>
</reference>
<comment type="pathway">
    <text evidence="1">Carbohydrate acid metabolism.</text>
</comment>
<dbReference type="Gene3D" id="3.40.50.300">
    <property type="entry name" value="P-loop containing nucleotide triphosphate hydrolases"/>
    <property type="match status" value="1"/>
</dbReference>
<evidence type="ECO:0000256" key="6">
    <source>
        <dbReference type="ARBA" id="ARBA00022777"/>
    </source>
</evidence>
<reference evidence="12" key="1">
    <citation type="journal article" date="2014" name="Genome Announc.">
        <title>Complete Genome Sequence of the Highly Transformable Pseudomonas stutzeri Strain 28a24.</title>
        <authorList>
            <person name="Smith B.A."/>
            <person name="Dougherty K.M."/>
            <person name="Baltrus D.A."/>
        </authorList>
    </citation>
    <scope>NUCLEOTIDE SEQUENCE [LARGE SCALE GENOMIC DNA]</scope>
    <source>
        <strain evidence="12">28a24</strain>
    </source>
</reference>
<evidence type="ECO:0000256" key="7">
    <source>
        <dbReference type="ARBA" id="ARBA00022840"/>
    </source>
</evidence>
<dbReference type="GO" id="GO:0005737">
    <property type="term" value="C:cytoplasm"/>
    <property type="evidence" value="ECO:0007669"/>
    <property type="project" value="TreeGrafter"/>
</dbReference>
<comment type="catalytic activity">
    <reaction evidence="9 10">
        <text>D-gluconate + ATP = 6-phospho-D-gluconate + ADP + H(+)</text>
        <dbReference type="Rhea" id="RHEA:19433"/>
        <dbReference type="ChEBI" id="CHEBI:15378"/>
        <dbReference type="ChEBI" id="CHEBI:18391"/>
        <dbReference type="ChEBI" id="CHEBI:30616"/>
        <dbReference type="ChEBI" id="CHEBI:58759"/>
        <dbReference type="ChEBI" id="CHEBI:456216"/>
        <dbReference type="EC" id="2.7.1.12"/>
    </reaction>
</comment>
<protein>
    <recommendedName>
        <fullName evidence="3 10">Gluconokinase</fullName>
        <ecNumber evidence="3 10">2.7.1.12</ecNumber>
    </recommendedName>
</protein>
<keyword evidence="7 10" id="KW-0067">ATP-binding</keyword>
<gene>
    <name evidence="11" type="ORF">CH92_03780</name>
</gene>
<evidence type="ECO:0000256" key="1">
    <source>
        <dbReference type="ARBA" id="ARBA00004761"/>
    </source>
</evidence>
<dbReference type="Pfam" id="PF01202">
    <property type="entry name" value="SKI"/>
    <property type="match status" value="1"/>
</dbReference>
<dbReference type="SUPFAM" id="SSF52540">
    <property type="entry name" value="P-loop containing nucleoside triphosphate hydrolases"/>
    <property type="match status" value="1"/>
</dbReference>
<dbReference type="GO" id="GO:0019521">
    <property type="term" value="P:D-gluconate metabolic process"/>
    <property type="evidence" value="ECO:0007669"/>
    <property type="project" value="UniProtKB-KW"/>
</dbReference>
<evidence type="ECO:0000256" key="3">
    <source>
        <dbReference type="ARBA" id="ARBA00012054"/>
    </source>
</evidence>
<organism evidence="11 12">
    <name type="scientific">Stutzerimonas stutzeri</name>
    <name type="common">Pseudomonas stutzeri</name>
    <dbReference type="NCBI Taxonomy" id="316"/>
    <lineage>
        <taxon>Bacteria</taxon>
        <taxon>Pseudomonadati</taxon>
        <taxon>Pseudomonadota</taxon>
        <taxon>Gammaproteobacteria</taxon>
        <taxon>Pseudomonadales</taxon>
        <taxon>Pseudomonadaceae</taxon>
        <taxon>Stutzerimonas</taxon>
    </lineage>
</organism>
<dbReference type="KEGG" id="pstt:CH92_03780"/>
<proteinExistence type="inferred from homology"/>
<dbReference type="PATRIC" id="fig|316.77.peg.745"/>
<dbReference type="OrthoDB" id="9795716at2"/>
<name>W8RQD4_STUST</name>
<comment type="similarity">
    <text evidence="2 10">Belongs to the gluconokinase GntK/GntV family.</text>
</comment>
<keyword evidence="5 10" id="KW-0547">Nucleotide-binding</keyword>
<sequence>MIVIIMGVAGSGKTTIGKQLAARLGCGFSDADEFHSEANKQKMARGIALDDEDRQPWLEAMRDAIKAQRKQGHDWVFACSALKRRYRQLLSGGDEQVMWVYLDGSEDLLLERLTKRAGHFFDPRLLRSQLQTLEAPREDEAIRVDITPSPEEIVETLMKRLSRAEASG</sequence>
<dbReference type="RefSeq" id="WP_025240426.1">
    <property type="nucleotide sequence ID" value="NZ_CP007441.1"/>
</dbReference>
<dbReference type="FunFam" id="3.40.50.300:FF:000522">
    <property type="entry name" value="Gluconokinase"/>
    <property type="match status" value="1"/>
</dbReference>
<evidence type="ECO:0000313" key="11">
    <source>
        <dbReference type="EMBL" id="AHL74251.1"/>
    </source>
</evidence>
<dbReference type="PANTHER" id="PTHR43442">
    <property type="entry name" value="GLUCONOKINASE-RELATED"/>
    <property type="match status" value="1"/>
</dbReference>
<dbReference type="NCBIfam" id="TIGR01313">
    <property type="entry name" value="therm_gnt_kin"/>
    <property type="match status" value="1"/>
</dbReference>
<dbReference type="PRINTS" id="PR01100">
    <property type="entry name" value="SHIKIMTKNASE"/>
</dbReference>
<dbReference type="InterPro" id="IPR006001">
    <property type="entry name" value="Therm_gnt_kin"/>
</dbReference>
<dbReference type="EC" id="2.7.1.12" evidence="3 10"/>
<keyword evidence="6 10" id="KW-0418">Kinase</keyword>
<accession>W8RQD4</accession>
<dbReference type="InterPro" id="IPR027417">
    <property type="entry name" value="P-loop_NTPase"/>
</dbReference>
<keyword evidence="4 10" id="KW-0808">Transferase</keyword>
<dbReference type="GO" id="GO:0005524">
    <property type="term" value="F:ATP binding"/>
    <property type="evidence" value="ECO:0007669"/>
    <property type="project" value="UniProtKB-KW"/>
</dbReference>
<evidence type="ECO:0000256" key="9">
    <source>
        <dbReference type="ARBA" id="ARBA00048090"/>
    </source>
</evidence>
<evidence type="ECO:0000256" key="8">
    <source>
        <dbReference type="ARBA" id="ARBA00023064"/>
    </source>
</evidence>
<dbReference type="AlphaFoldDB" id="W8RQD4"/>
<evidence type="ECO:0000256" key="2">
    <source>
        <dbReference type="ARBA" id="ARBA00008420"/>
    </source>
</evidence>
<evidence type="ECO:0000256" key="4">
    <source>
        <dbReference type="ARBA" id="ARBA00022679"/>
    </source>
</evidence>
<evidence type="ECO:0000256" key="10">
    <source>
        <dbReference type="RuleBase" id="RU363066"/>
    </source>
</evidence>
<dbReference type="PANTHER" id="PTHR43442:SF3">
    <property type="entry name" value="GLUCONOKINASE-RELATED"/>
    <property type="match status" value="1"/>
</dbReference>
<evidence type="ECO:0000313" key="12">
    <source>
        <dbReference type="Proteomes" id="UP000019522"/>
    </source>
</evidence>
<keyword evidence="8" id="KW-0311">Gluconate utilization</keyword>
<dbReference type="CDD" id="cd02021">
    <property type="entry name" value="GntK"/>
    <property type="match status" value="1"/>
</dbReference>
<evidence type="ECO:0000256" key="5">
    <source>
        <dbReference type="ARBA" id="ARBA00022741"/>
    </source>
</evidence>
<dbReference type="InterPro" id="IPR031322">
    <property type="entry name" value="Shikimate/glucono_kinase"/>
</dbReference>
<dbReference type="Proteomes" id="UP000019522">
    <property type="component" value="Chromosome"/>
</dbReference>
<dbReference type="EMBL" id="CP007441">
    <property type="protein sequence ID" value="AHL74251.1"/>
    <property type="molecule type" value="Genomic_DNA"/>
</dbReference>